<name>A0ABT0YGG5_9ACTN</name>
<protein>
    <recommendedName>
        <fullName evidence="3">GNAT family N-acetyltransferase</fullName>
    </recommendedName>
</protein>
<keyword evidence="2" id="KW-1185">Reference proteome</keyword>
<gene>
    <name evidence="1" type="ORF">LXN57_47185</name>
</gene>
<evidence type="ECO:0008006" key="3">
    <source>
        <dbReference type="Google" id="ProtNLM"/>
    </source>
</evidence>
<accession>A0ABT0YGG5</accession>
<reference evidence="1 2" key="1">
    <citation type="submission" date="2022-06" db="EMBL/GenBank/DDBJ databases">
        <title>Actinoplanes abujensis sp. nov., isolated from Nigerian arid soil.</title>
        <authorList>
            <person name="Ding P."/>
        </authorList>
    </citation>
    <scope>NUCLEOTIDE SEQUENCE [LARGE SCALE GENOMIC DNA]</scope>
    <source>
        <strain evidence="2">TRM88002</strain>
    </source>
</reference>
<sequence length="137" mass="15150">MTDVKAFRRGCYEAARQTGGELTDFQVGNEPTPSFHQAIITYSDRNVAVVCVRDAPLMALAEPHVLEFLPARTAGSLTFVDLPELAAALTEVPGFRLLSVAELGEPVDAARCPQISQHDLRYWQPQTLGEALFNYWD</sequence>
<dbReference type="EMBL" id="JAMQOL010000098">
    <property type="protein sequence ID" value="MCM4085136.1"/>
    <property type="molecule type" value="Genomic_DNA"/>
</dbReference>
<organism evidence="1 2">
    <name type="scientific">Paractinoplanes hotanensis</name>
    <dbReference type="NCBI Taxonomy" id="2906497"/>
    <lineage>
        <taxon>Bacteria</taxon>
        <taxon>Bacillati</taxon>
        <taxon>Actinomycetota</taxon>
        <taxon>Actinomycetes</taxon>
        <taxon>Micromonosporales</taxon>
        <taxon>Micromonosporaceae</taxon>
        <taxon>Paractinoplanes</taxon>
    </lineage>
</organism>
<evidence type="ECO:0000313" key="2">
    <source>
        <dbReference type="Proteomes" id="UP001523216"/>
    </source>
</evidence>
<evidence type="ECO:0000313" key="1">
    <source>
        <dbReference type="EMBL" id="MCM4085136.1"/>
    </source>
</evidence>
<dbReference type="Proteomes" id="UP001523216">
    <property type="component" value="Unassembled WGS sequence"/>
</dbReference>
<dbReference type="RefSeq" id="WP_251804869.1">
    <property type="nucleotide sequence ID" value="NZ_JAMQOL010000098.1"/>
</dbReference>
<proteinExistence type="predicted"/>
<comment type="caution">
    <text evidence="1">The sequence shown here is derived from an EMBL/GenBank/DDBJ whole genome shotgun (WGS) entry which is preliminary data.</text>
</comment>